<keyword evidence="1 5" id="KW-0479">Metal-binding</keyword>
<keyword evidence="2" id="KW-0677">Repeat</keyword>
<dbReference type="PANTHER" id="PTHR24212:SF8">
    <property type="entry name" value="LIM ZINC FINGER DOMAIN CONTAINING PROTEIN"/>
    <property type="match status" value="1"/>
</dbReference>
<evidence type="ECO:0000256" key="6">
    <source>
        <dbReference type="SAM" id="MobiDB-lite"/>
    </source>
</evidence>
<accession>A0A507FGK2</accession>
<dbReference type="PROSITE" id="PS50023">
    <property type="entry name" value="LIM_DOMAIN_2"/>
    <property type="match status" value="1"/>
</dbReference>
<sequence>MYPKSNQNSSFKLPLKPPRKIPPPHLSPDAFLRRSTLSKDAGKHSSTATLHDEMDTLSLVKAKLAPPKKPTKEKKLVAVDSATMLGKWEDAHSHIVSEFAFRPRNRTPSPEPCEISKAFAYQLGGDKYKPTRASALRSEWIASNRAGEDVARSYSGRQAKKGVVLAGSRIKSVSASDSNLKAMGFGSNVSLRAETPPDSTASLECSQDAAPAEDTDEDSPAIQTNEENATTPDSQPASDPVEVPNDQERMPLSVSALLEAPSLTSLSTLRAEHAKTPKLRFVATCKGCNIQIPRSETTLSAVGFTWHPKCFTCANAQCGKPIGKESFYQRGKFSYCESCWIGDCCPKCDECGLPIEDVE</sequence>
<feature type="region of interest" description="Disordered" evidence="6">
    <location>
        <begin position="191"/>
        <end position="245"/>
    </location>
</feature>
<protein>
    <recommendedName>
        <fullName evidence="7">LIM zinc-binding domain-containing protein</fullName>
    </recommendedName>
</protein>
<comment type="caution">
    <text evidence="8">The sequence shown here is derived from an EMBL/GenBank/DDBJ whole genome shotgun (WGS) entry which is preliminary data.</text>
</comment>
<feature type="compositionally biased region" description="Polar residues" evidence="6">
    <location>
        <begin position="1"/>
        <end position="11"/>
    </location>
</feature>
<dbReference type="STRING" id="246404.A0A507FGK2"/>
<keyword evidence="4 5" id="KW-0440">LIM domain</keyword>
<evidence type="ECO:0000256" key="3">
    <source>
        <dbReference type="ARBA" id="ARBA00022833"/>
    </source>
</evidence>
<dbReference type="Gene3D" id="2.10.110.10">
    <property type="entry name" value="Cysteine Rich Protein"/>
    <property type="match status" value="1"/>
</dbReference>
<dbReference type="AlphaFoldDB" id="A0A507FGK2"/>
<dbReference type="CDD" id="cd08368">
    <property type="entry name" value="LIM"/>
    <property type="match status" value="1"/>
</dbReference>
<evidence type="ECO:0000313" key="9">
    <source>
        <dbReference type="Proteomes" id="UP000320333"/>
    </source>
</evidence>
<dbReference type="OrthoDB" id="2131974at2759"/>
<feature type="region of interest" description="Disordered" evidence="6">
    <location>
        <begin position="1"/>
        <end position="55"/>
    </location>
</feature>
<dbReference type="PANTHER" id="PTHR24212">
    <property type="entry name" value="ZYXIN/TRIP6"/>
    <property type="match status" value="1"/>
</dbReference>
<evidence type="ECO:0000256" key="4">
    <source>
        <dbReference type="ARBA" id="ARBA00023038"/>
    </source>
</evidence>
<evidence type="ECO:0000313" key="8">
    <source>
        <dbReference type="EMBL" id="TPX75521.1"/>
    </source>
</evidence>
<evidence type="ECO:0000256" key="2">
    <source>
        <dbReference type="ARBA" id="ARBA00022737"/>
    </source>
</evidence>
<evidence type="ECO:0000256" key="5">
    <source>
        <dbReference type="PROSITE-ProRule" id="PRU00125"/>
    </source>
</evidence>
<reference evidence="8 9" key="1">
    <citation type="journal article" date="2019" name="Sci. Rep.">
        <title>Comparative genomics of chytrid fungi reveal insights into the obligate biotrophic and pathogenic lifestyle of Synchytrium endobioticum.</title>
        <authorList>
            <person name="van de Vossenberg B.T.L.H."/>
            <person name="Warris S."/>
            <person name="Nguyen H.D.T."/>
            <person name="van Gent-Pelzer M.P.E."/>
            <person name="Joly D.L."/>
            <person name="van de Geest H.C."/>
            <person name="Bonants P.J.M."/>
            <person name="Smith D.S."/>
            <person name="Levesque C.A."/>
            <person name="van der Lee T.A.J."/>
        </authorList>
    </citation>
    <scope>NUCLEOTIDE SEQUENCE [LARGE SCALE GENOMIC DNA]</scope>
    <source>
        <strain evidence="8 9">CBS 675.73</strain>
    </source>
</reference>
<gene>
    <name evidence="8" type="ORF">CcCBS67573_g03218</name>
</gene>
<keyword evidence="3 5" id="KW-0862">Zinc</keyword>
<evidence type="ECO:0000256" key="1">
    <source>
        <dbReference type="ARBA" id="ARBA00022723"/>
    </source>
</evidence>
<dbReference type="InterPro" id="IPR001781">
    <property type="entry name" value="Znf_LIM"/>
</dbReference>
<evidence type="ECO:0000259" key="7">
    <source>
        <dbReference type="PROSITE" id="PS50023"/>
    </source>
</evidence>
<dbReference type="GO" id="GO:0046872">
    <property type="term" value="F:metal ion binding"/>
    <property type="evidence" value="ECO:0007669"/>
    <property type="project" value="UniProtKB-KW"/>
</dbReference>
<dbReference type="Proteomes" id="UP000320333">
    <property type="component" value="Unassembled WGS sequence"/>
</dbReference>
<feature type="compositionally biased region" description="Polar residues" evidence="6">
    <location>
        <begin position="221"/>
        <end position="237"/>
    </location>
</feature>
<feature type="domain" description="LIM zinc-binding" evidence="7">
    <location>
        <begin position="283"/>
        <end position="346"/>
    </location>
</feature>
<name>A0A507FGK2_9FUNG</name>
<dbReference type="Pfam" id="PF00412">
    <property type="entry name" value="LIM"/>
    <property type="match status" value="1"/>
</dbReference>
<proteinExistence type="predicted"/>
<dbReference type="EMBL" id="QEAP01000078">
    <property type="protein sequence ID" value="TPX75521.1"/>
    <property type="molecule type" value="Genomic_DNA"/>
</dbReference>
<keyword evidence="9" id="KW-1185">Reference proteome</keyword>
<organism evidence="8 9">
    <name type="scientific">Chytriomyces confervae</name>
    <dbReference type="NCBI Taxonomy" id="246404"/>
    <lineage>
        <taxon>Eukaryota</taxon>
        <taxon>Fungi</taxon>
        <taxon>Fungi incertae sedis</taxon>
        <taxon>Chytridiomycota</taxon>
        <taxon>Chytridiomycota incertae sedis</taxon>
        <taxon>Chytridiomycetes</taxon>
        <taxon>Chytridiales</taxon>
        <taxon>Chytriomycetaceae</taxon>
        <taxon>Chytriomyces</taxon>
    </lineage>
</organism>
<dbReference type="SUPFAM" id="SSF57716">
    <property type="entry name" value="Glucocorticoid receptor-like (DNA-binding domain)"/>
    <property type="match status" value="1"/>
</dbReference>
<dbReference type="SMART" id="SM00132">
    <property type="entry name" value="LIM"/>
    <property type="match status" value="1"/>
</dbReference>